<dbReference type="GO" id="GO:0019290">
    <property type="term" value="P:siderophore biosynthetic process"/>
    <property type="evidence" value="ECO:0007669"/>
    <property type="project" value="TreeGrafter"/>
</dbReference>
<dbReference type="EMBL" id="JAMRXG010000022">
    <property type="protein sequence ID" value="MCM6778421.1"/>
    <property type="molecule type" value="Genomic_DNA"/>
</dbReference>
<gene>
    <name evidence="2" type="ORF">NDR86_33525</name>
</gene>
<feature type="domain" description="MbtH-like" evidence="1">
    <location>
        <begin position="3"/>
        <end position="45"/>
    </location>
</feature>
<keyword evidence="3" id="KW-1185">Reference proteome</keyword>
<dbReference type="Pfam" id="PF03621">
    <property type="entry name" value="MbtH"/>
    <property type="match status" value="1"/>
</dbReference>
<evidence type="ECO:0000313" key="2">
    <source>
        <dbReference type="EMBL" id="MCM6778421.1"/>
    </source>
</evidence>
<evidence type="ECO:0000259" key="1">
    <source>
        <dbReference type="SMART" id="SM00923"/>
    </source>
</evidence>
<dbReference type="SUPFAM" id="SSF160582">
    <property type="entry name" value="MbtH-like"/>
    <property type="match status" value="1"/>
</dbReference>
<dbReference type="RefSeq" id="WP_251917932.1">
    <property type="nucleotide sequence ID" value="NZ_JAMRXG010000022.1"/>
</dbReference>
<protein>
    <submittedName>
        <fullName evidence="2">MbtH family NRPS accessory protein</fullName>
    </submittedName>
</protein>
<dbReference type="PANTHER" id="PTHR38444:SF1">
    <property type="entry name" value="ENTEROBACTIN BIOSYNTHESIS PROTEIN YBDZ"/>
    <property type="match status" value="1"/>
</dbReference>
<dbReference type="Proteomes" id="UP001139157">
    <property type="component" value="Unassembled WGS sequence"/>
</dbReference>
<dbReference type="Gene3D" id="3.90.820.10">
    <property type="entry name" value="Structural Genomics, Unknown Function 30-nov-00 1gh9 Mol_id"/>
    <property type="match status" value="1"/>
</dbReference>
<evidence type="ECO:0000313" key="3">
    <source>
        <dbReference type="Proteomes" id="UP001139157"/>
    </source>
</evidence>
<organism evidence="2 3">
    <name type="scientific">Nocardia pulmonis</name>
    <dbReference type="NCBI Taxonomy" id="2951408"/>
    <lineage>
        <taxon>Bacteria</taxon>
        <taxon>Bacillati</taxon>
        <taxon>Actinomycetota</taxon>
        <taxon>Actinomycetes</taxon>
        <taxon>Mycobacteriales</taxon>
        <taxon>Nocardiaceae</taxon>
        <taxon>Nocardia</taxon>
    </lineage>
</organism>
<dbReference type="GO" id="GO:0005829">
    <property type="term" value="C:cytosol"/>
    <property type="evidence" value="ECO:0007669"/>
    <property type="project" value="TreeGrafter"/>
</dbReference>
<sequence>MSEWAVVRNDEEQYSVWPVDRELPAGWSAMGFEGTRDECLDHIETVWTDIRPLSLRRSLGEA</sequence>
<dbReference type="InterPro" id="IPR038020">
    <property type="entry name" value="MbtH-like_sf"/>
</dbReference>
<dbReference type="SMART" id="SM00923">
    <property type="entry name" value="MbtH"/>
    <property type="match status" value="1"/>
</dbReference>
<dbReference type="InterPro" id="IPR005153">
    <property type="entry name" value="MbtH-like_dom"/>
</dbReference>
<dbReference type="AlphaFoldDB" id="A0A9X2J2V3"/>
<name>A0A9X2J2V3_9NOCA</name>
<dbReference type="InterPro" id="IPR037407">
    <property type="entry name" value="MLP_fam"/>
</dbReference>
<comment type="caution">
    <text evidence="2">The sequence shown here is derived from an EMBL/GenBank/DDBJ whole genome shotgun (WGS) entry which is preliminary data.</text>
</comment>
<reference evidence="2" key="1">
    <citation type="submission" date="2022-06" db="EMBL/GenBank/DDBJ databases">
        <title>Novel species in genus nocardia.</title>
        <authorList>
            <person name="Li F."/>
        </authorList>
    </citation>
    <scope>NUCLEOTIDE SEQUENCE</scope>
    <source>
        <strain evidence="2">CDC141</strain>
    </source>
</reference>
<accession>A0A9X2J2V3</accession>
<proteinExistence type="predicted"/>
<dbReference type="PANTHER" id="PTHR38444">
    <property type="entry name" value="ENTEROBACTIN BIOSYNTHESIS PROTEIN YBDZ"/>
    <property type="match status" value="1"/>
</dbReference>